<protein>
    <submittedName>
        <fullName evidence="2">Putative zinc ribbon protein</fullName>
    </submittedName>
</protein>
<dbReference type="AlphaFoldDB" id="A0A3N2E1Z5"/>
<reference evidence="2 3" key="1">
    <citation type="submission" date="2018-11" db="EMBL/GenBank/DDBJ databases">
        <title>Genomic Encyclopedia of Type Strains, Phase IV (KMG-IV): sequencing the most valuable type-strain genomes for metagenomic binning, comparative biology and taxonomic classification.</title>
        <authorList>
            <person name="Goeker M."/>
        </authorList>
    </citation>
    <scope>NUCLEOTIDE SEQUENCE [LARGE SCALE GENOMIC DNA]</scope>
    <source>
        <strain evidence="2 3">DSM 100316</strain>
    </source>
</reference>
<name>A0A3N2E1Z5_9GAMM</name>
<organism evidence="2 3">
    <name type="scientific">Sinobacterium caligoides</name>
    <dbReference type="NCBI Taxonomy" id="933926"/>
    <lineage>
        <taxon>Bacteria</taxon>
        <taxon>Pseudomonadati</taxon>
        <taxon>Pseudomonadota</taxon>
        <taxon>Gammaproteobacteria</taxon>
        <taxon>Cellvibrionales</taxon>
        <taxon>Spongiibacteraceae</taxon>
        <taxon>Sinobacterium</taxon>
    </lineage>
</organism>
<dbReference type="InterPro" id="IPR025306">
    <property type="entry name" value="Zn-bnd_dom_prob"/>
</dbReference>
<evidence type="ECO:0000313" key="2">
    <source>
        <dbReference type="EMBL" id="ROS05595.1"/>
    </source>
</evidence>
<comment type="caution">
    <text evidence="2">The sequence shown here is derived from an EMBL/GenBank/DDBJ whole genome shotgun (WGS) entry which is preliminary data.</text>
</comment>
<dbReference type="EMBL" id="RKHR01000003">
    <property type="protein sequence ID" value="ROS05595.1"/>
    <property type="molecule type" value="Genomic_DNA"/>
</dbReference>
<sequence length="161" mass="18629">MTVGADMDKKSKNKLRKKAAAAELRKNIEPMDKVNWSDSSKNSYAYESPVRNAYIDSAYRCTKCHQVAVFSAKAQKYTYEVKKSYICQYRTLCPECYYSLKNLVNMVNGFEELWAKENESTKHTAPYIIEWLDALQQFPKYGKKANQAIINMLNNHISKNS</sequence>
<gene>
    <name evidence="2" type="ORF">EDC56_1140</name>
</gene>
<proteinExistence type="predicted"/>
<dbReference type="Pfam" id="PF13451">
    <property type="entry name" value="zf_Tbcl"/>
    <property type="match status" value="1"/>
</dbReference>
<evidence type="ECO:0000313" key="3">
    <source>
        <dbReference type="Proteomes" id="UP000275394"/>
    </source>
</evidence>
<dbReference type="Proteomes" id="UP000275394">
    <property type="component" value="Unassembled WGS sequence"/>
</dbReference>
<evidence type="ECO:0000259" key="1">
    <source>
        <dbReference type="Pfam" id="PF13451"/>
    </source>
</evidence>
<feature type="domain" description="Probable zinc-binding" evidence="1">
    <location>
        <begin position="56"/>
        <end position="98"/>
    </location>
</feature>
<dbReference type="OrthoDB" id="289270at2"/>
<accession>A0A3N2E1Z5</accession>
<keyword evidence="3" id="KW-1185">Reference proteome</keyword>